<comment type="similarity">
    <text evidence="2 6">Belongs to the acyl-CoA dehydrogenase family.</text>
</comment>
<dbReference type="Proteomes" id="UP001621714">
    <property type="component" value="Unassembled WGS sequence"/>
</dbReference>
<comment type="caution">
    <text evidence="11">The sequence shown here is derived from an EMBL/GenBank/DDBJ whole genome shotgun (WGS) entry which is preliminary data.</text>
</comment>
<dbReference type="EMBL" id="JBANFI010000005">
    <property type="protein sequence ID" value="MFK7161298.1"/>
    <property type="molecule type" value="Genomic_DNA"/>
</dbReference>
<keyword evidence="5 6" id="KW-0560">Oxidoreductase</keyword>
<dbReference type="Gene3D" id="1.20.140.10">
    <property type="entry name" value="Butyryl-CoA Dehydrogenase, subunit A, domain 3"/>
    <property type="match status" value="1"/>
</dbReference>
<dbReference type="InterPro" id="IPR009100">
    <property type="entry name" value="AcylCoA_DH/oxidase_NM_dom_sf"/>
</dbReference>
<evidence type="ECO:0000259" key="8">
    <source>
        <dbReference type="Pfam" id="PF02770"/>
    </source>
</evidence>
<dbReference type="PANTHER" id="PTHR42803:SF1">
    <property type="entry name" value="BROAD-SPECIFICITY LINEAR ACYL-COA DEHYDROGENASE FADE5"/>
    <property type="match status" value="1"/>
</dbReference>
<dbReference type="RefSeq" id="WP_405339858.1">
    <property type="nucleotide sequence ID" value="NZ_JBANFI010000005.1"/>
</dbReference>
<dbReference type="Pfam" id="PF12806">
    <property type="entry name" value="Acyl-CoA_dh_C"/>
    <property type="match status" value="1"/>
</dbReference>
<dbReference type="InterPro" id="IPR046373">
    <property type="entry name" value="Acyl-CoA_Oxase/DH_mid-dom_sf"/>
</dbReference>
<accession>A0ABW8Q092</accession>
<evidence type="ECO:0000259" key="7">
    <source>
        <dbReference type="Pfam" id="PF00441"/>
    </source>
</evidence>
<dbReference type="Pfam" id="PF00441">
    <property type="entry name" value="Acyl-CoA_dh_1"/>
    <property type="match status" value="1"/>
</dbReference>
<dbReference type="InterPro" id="IPR009075">
    <property type="entry name" value="AcylCo_DH/oxidase_C"/>
</dbReference>
<dbReference type="SUPFAM" id="SSF47203">
    <property type="entry name" value="Acyl-CoA dehydrogenase C-terminal domain-like"/>
    <property type="match status" value="1"/>
</dbReference>
<keyword evidence="12" id="KW-1185">Reference proteome</keyword>
<feature type="domain" description="Acyl-CoA oxidase/dehydrogenase middle" evidence="8">
    <location>
        <begin position="163"/>
        <end position="271"/>
    </location>
</feature>
<dbReference type="Gene3D" id="1.10.540.10">
    <property type="entry name" value="Acyl-CoA dehydrogenase/oxidase, N-terminal domain"/>
    <property type="match status" value="1"/>
</dbReference>
<evidence type="ECO:0000256" key="6">
    <source>
        <dbReference type="RuleBase" id="RU362125"/>
    </source>
</evidence>
<dbReference type="Gene3D" id="2.40.110.10">
    <property type="entry name" value="Butyryl-CoA Dehydrogenase, subunit A, domain 2"/>
    <property type="match status" value="1"/>
</dbReference>
<sequence>MAKYKAPLRDMRFVLNEVFAADQLWASMEATQEVTPDLAEAILEEGAKLTENELFPLNLSGDAEGCRFENGQVFTPKGFKEAYRALAEGGWMGLGGNPEFGGQGMPKMMTVLFEEMLYASNAAFTLYPALNSGAALLLDSHASEEIKAKYLSKLYEGQWIGTMCLTEPHAGTDLGLIRTKAEPNGDGTYTITGNKIWITGGEHDLAENIIHLVLAKLPDAPAGTRGISLFLVPKFKIHEDDSLGEHNLVNCGSIEHKMGIKGSATCVINFDGSQGIMIGEPHRGLAAMFTMMNYERLSIGIQGLGLGEVAYQSAMDFAKERIQSRAPKGPQQPEKAADPILVHPDVRRMALNVRAFNEASRAFASYVGMQLDISKYHADDTQRQHAADLVALLTPVAKAFITDRGFDATVEAQQIYGGSGYCSEWGAEQYVRDARIAQIYEGTNGIQAMDLMGRKIFANGGKFLNIFTSDVRQFLAEQQGQTGMQDWCATLEVELKRLESVTEQVMQMGKENPEEIGAAAVDYLNLFGYVAYAYMWARMVAVAQPKATGAADDFYTSKVKVGQHYLKRILPRTLALEAQIQAGADVLMSLDEQAFYAE</sequence>
<evidence type="ECO:0000256" key="2">
    <source>
        <dbReference type="ARBA" id="ARBA00009347"/>
    </source>
</evidence>
<reference evidence="11 12" key="1">
    <citation type="submission" date="2024-02" db="EMBL/GenBank/DDBJ databases">
        <title>Marinospirillum sp. MEB 164 isolated from Lonar lake sediment.</title>
        <authorList>
            <person name="Joshi A."/>
            <person name="Thite S."/>
        </authorList>
    </citation>
    <scope>NUCLEOTIDE SEQUENCE [LARGE SCALE GENOMIC DNA]</scope>
    <source>
        <strain evidence="11 12">MEB164</strain>
    </source>
</reference>
<gene>
    <name evidence="11" type="ORF">V6U78_09645</name>
</gene>
<dbReference type="Pfam" id="PF02770">
    <property type="entry name" value="Acyl-CoA_dh_M"/>
    <property type="match status" value="1"/>
</dbReference>
<dbReference type="InterPro" id="IPR052166">
    <property type="entry name" value="Diverse_Acyl-CoA_DH"/>
</dbReference>
<name>A0ABW8Q092_9GAMM</name>
<evidence type="ECO:0000256" key="4">
    <source>
        <dbReference type="ARBA" id="ARBA00022827"/>
    </source>
</evidence>
<evidence type="ECO:0000256" key="3">
    <source>
        <dbReference type="ARBA" id="ARBA00022630"/>
    </source>
</evidence>
<feature type="domain" description="Acyl-CoA dehydrogenase/oxidase N-terminal" evidence="9">
    <location>
        <begin position="76"/>
        <end position="157"/>
    </location>
</feature>
<feature type="domain" description="Acyl-CoA dehydrogenase/oxidase C-terminal" evidence="7">
    <location>
        <begin position="283"/>
        <end position="452"/>
    </location>
</feature>
<proteinExistence type="inferred from homology"/>
<evidence type="ECO:0000259" key="10">
    <source>
        <dbReference type="Pfam" id="PF12806"/>
    </source>
</evidence>
<evidence type="ECO:0000256" key="1">
    <source>
        <dbReference type="ARBA" id="ARBA00001974"/>
    </source>
</evidence>
<dbReference type="InterPro" id="IPR037069">
    <property type="entry name" value="AcylCoA_DH/ox_N_sf"/>
</dbReference>
<protein>
    <submittedName>
        <fullName evidence="11">Acyl-CoA dehydrogenase C-terminal domain-containing protein</fullName>
    </submittedName>
</protein>
<evidence type="ECO:0000313" key="12">
    <source>
        <dbReference type="Proteomes" id="UP001621714"/>
    </source>
</evidence>
<dbReference type="PANTHER" id="PTHR42803">
    <property type="entry name" value="ACYL-COA DEHYDROGENASE"/>
    <property type="match status" value="1"/>
</dbReference>
<dbReference type="InterPro" id="IPR013786">
    <property type="entry name" value="AcylCoA_DH/ox_N"/>
</dbReference>
<keyword evidence="4 6" id="KW-0274">FAD</keyword>
<evidence type="ECO:0000313" key="11">
    <source>
        <dbReference type="EMBL" id="MFK7161298.1"/>
    </source>
</evidence>
<keyword evidence="3 6" id="KW-0285">Flavoprotein</keyword>
<dbReference type="InterPro" id="IPR036250">
    <property type="entry name" value="AcylCo_DH-like_C"/>
</dbReference>
<evidence type="ECO:0000256" key="5">
    <source>
        <dbReference type="ARBA" id="ARBA00023002"/>
    </source>
</evidence>
<feature type="domain" description="Acetyl-CoA dehydrogenase-like C-terminal" evidence="10">
    <location>
        <begin position="467"/>
        <end position="591"/>
    </location>
</feature>
<dbReference type="Pfam" id="PF02771">
    <property type="entry name" value="Acyl-CoA_dh_N"/>
    <property type="match status" value="1"/>
</dbReference>
<dbReference type="InterPro" id="IPR006091">
    <property type="entry name" value="Acyl-CoA_Oxase/DH_mid-dom"/>
</dbReference>
<dbReference type="InterPro" id="IPR025878">
    <property type="entry name" value="Acyl-CoA_dh-like_C_dom"/>
</dbReference>
<comment type="cofactor">
    <cofactor evidence="1 6">
        <name>FAD</name>
        <dbReference type="ChEBI" id="CHEBI:57692"/>
    </cofactor>
</comment>
<organism evidence="11 12">
    <name type="scientific">Marinospirillum alkalitolerans</name>
    <dbReference type="NCBI Taxonomy" id="3123374"/>
    <lineage>
        <taxon>Bacteria</taxon>
        <taxon>Pseudomonadati</taxon>
        <taxon>Pseudomonadota</taxon>
        <taxon>Gammaproteobacteria</taxon>
        <taxon>Oceanospirillales</taxon>
        <taxon>Oceanospirillaceae</taxon>
        <taxon>Marinospirillum</taxon>
    </lineage>
</organism>
<dbReference type="SUPFAM" id="SSF56645">
    <property type="entry name" value="Acyl-CoA dehydrogenase NM domain-like"/>
    <property type="match status" value="1"/>
</dbReference>
<evidence type="ECO:0000259" key="9">
    <source>
        <dbReference type="Pfam" id="PF02771"/>
    </source>
</evidence>